<dbReference type="PROSITE" id="PS52004">
    <property type="entry name" value="KS3_2"/>
    <property type="match status" value="1"/>
</dbReference>
<dbReference type="SMART" id="SM01294">
    <property type="entry name" value="PKS_PP_betabranch"/>
    <property type="match status" value="1"/>
</dbReference>
<evidence type="ECO:0000256" key="9">
    <source>
        <dbReference type="PROSITE-ProRule" id="PRU01363"/>
    </source>
</evidence>
<dbReference type="SUPFAM" id="SSF50129">
    <property type="entry name" value="GroES-like"/>
    <property type="match status" value="1"/>
</dbReference>
<evidence type="ECO:0000259" key="11">
    <source>
        <dbReference type="PROSITE" id="PS52004"/>
    </source>
</evidence>
<dbReference type="UniPathway" id="UPA00094"/>
<evidence type="ECO:0000256" key="6">
    <source>
        <dbReference type="ARBA" id="ARBA00022857"/>
    </source>
</evidence>
<dbReference type="SMART" id="SM00822">
    <property type="entry name" value="PKS_KR"/>
    <property type="match status" value="1"/>
</dbReference>
<dbReference type="InterPro" id="IPR057326">
    <property type="entry name" value="KR_dom"/>
</dbReference>
<evidence type="ECO:0000256" key="7">
    <source>
        <dbReference type="ARBA" id="ARBA00023268"/>
    </source>
</evidence>
<dbReference type="PROSITE" id="PS52019">
    <property type="entry name" value="PKS_MFAS_DH"/>
    <property type="match status" value="1"/>
</dbReference>
<name>A0A7R6P945_9GAMM</name>
<evidence type="ECO:0000256" key="3">
    <source>
        <dbReference type="ARBA" id="ARBA00022450"/>
    </source>
</evidence>
<feature type="region of interest" description="N-terminal hotdog fold" evidence="9">
    <location>
        <begin position="884"/>
        <end position="1012"/>
    </location>
</feature>
<dbReference type="Pfam" id="PF00109">
    <property type="entry name" value="ketoacyl-synt"/>
    <property type="match status" value="1"/>
</dbReference>
<dbReference type="SMART" id="SM00823">
    <property type="entry name" value="PKS_PP"/>
    <property type="match status" value="1"/>
</dbReference>
<feature type="domain" description="Ketosynthase family 3 (KS3)" evidence="11">
    <location>
        <begin position="2"/>
        <end position="422"/>
    </location>
</feature>
<reference evidence="13 14" key="1">
    <citation type="journal article" date="2008" name="Int. J. Syst. Evol. Microbiol.">
        <title>Amphritea japonica sp. nov. and Amphritea balenae sp. nov., isolated from the sediment adjacent to sperm whale carcasses off Kagoshima, Japan.</title>
        <authorList>
            <person name="Miyazaki M."/>
            <person name="Nogi Y."/>
            <person name="Fujiwara Y."/>
            <person name="Kawato M."/>
            <person name="Nagahama T."/>
            <person name="Kubokawa K."/>
            <person name="Horikoshi K."/>
        </authorList>
    </citation>
    <scope>NUCLEOTIDE SEQUENCE [LARGE SCALE GENOMIC DNA]</scope>
    <source>
        <strain evidence="13 14">ATCC BAA-1530</strain>
    </source>
</reference>
<dbReference type="InterPro" id="IPR020806">
    <property type="entry name" value="PKS_PP-bd"/>
</dbReference>
<dbReference type="InterPro" id="IPR050091">
    <property type="entry name" value="PKS_NRPS_Biosynth_Enz"/>
</dbReference>
<dbReference type="Pfam" id="PF08240">
    <property type="entry name" value="ADH_N"/>
    <property type="match status" value="1"/>
</dbReference>
<organism evidence="13 14">
    <name type="scientific">Amphritea japonica ATCC BAA-1530</name>
    <dbReference type="NCBI Taxonomy" id="1278309"/>
    <lineage>
        <taxon>Bacteria</taxon>
        <taxon>Pseudomonadati</taxon>
        <taxon>Pseudomonadota</taxon>
        <taxon>Gammaproteobacteria</taxon>
        <taxon>Oceanospirillales</taxon>
        <taxon>Oceanospirillaceae</taxon>
        <taxon>Amphritea</taxon>
    </lineage>
</organism>
<dbReference type="Pfam" id="PF16197">
    <property type="entry name" value="KAsynt_C_assoc"/>
    <property type="match status" value="1"/>
</dbReference>
<dbReference type="GO" id="GO:0004312">
    <property type="term" value="F:fatty acid synthase activity"/>
    <property type="evidence" value="ECO:0007669"/>
    <property type="project" value="TreeGrafter"/>
</dbReference>
<evidence type="ECO:0000256" key="1">
    <source>
        <dbReference type="ARBA" id="ARBA00005194"/>
    </source>
</evidence>
<dbReference type="Pfam" id="PF08659">
    <property type="entry name" value="KR"/>
    <property type="match status" value="1"/>
</dbReference>
<dbReference type="PROSITE" id="PS50075">
    <property type="entry name" value="CARRIER"/>
    <property type="match status" value="1"/>
</dbReference>
<dbReference type="Gene3D" id="3.40.366.10">
    <property type="entry name" value="Malonyl-Coenzyme A Acyl Carrier Protein, domain 2"/>
    <property type="match status" value="1"/>
</dbReference>
<feature type="domain" description="PKS/mFAS DH" evidence="12">
    <location>
        <begin position="884"/>
        <end position="1172"/>
    </location>
</feature>
<dbReference type="InterPro" id="IPR016036">
    <property type="entry name" value="Malonyl_transacylase_ACP-bd"/>
</dbReference>
<evidence type="ECO:0000259" key="10">
    <source>
        <dbReference type="PROSITE" id="PS50075"/>
    </source>
</evidence>
<dbReference type="SUPFAM" id="SSF52151">
    <property type="entry name" value="FabD/lysophospholipase-like"/>
    <property type="match status" value="1"/>
</dbReference>
<evidence type="ECO:0000256" key="5">
    <source>
        <dbReference type="ARBA" id="ARBA00022679"/>
    </source>
</evidence>
<dbReference type="InterPro" id="IPR036291">
    <property type="entry name" value="NAD(P)-bd_dom_sf"/>
</dbReference>
<dbReference type="InterPro" id="IPR036736">
    <property type="entry name" value="ACP-like_sf"/>
</dbReference>
<dbReference type="PANTHER" id="PTHR43775">
    <property type="entry name" value="FATTY ACID SYNTHASE"/>
    <property type="match status" value="1"/>
</dbReference>
<dbReference type="InterPro" id="IPR013154">
    <property type="entry name" value="ADH-like_N"/>
</dbReference>
<dbReference type="KEGG" id="ajp:AMJAP_0519"/>
<dbReference type="Pfam" id="PF21089">
    <property type="entry name" value="PKS_DH_N"/>
    <property type="match status" value="1"/>
</dbReference>
<dbReference type="OrthoDB" id="9778690at2"/>
<dbReference type="Gene3D" id="3.30.70.3290">
    <property type="match status" value="1"/>
</dbReference>
<feature type="active site" description="Proton donor; for dehydratase activity" evidence="9">
    <location>
        <position position="1086"/>
    </location>
</feature>
<dbReference type="SMART" id="SM00825">
    <property type="entry name" value="PKS_KS"/>
    <property type="match status" value="1"/>
</dbReference>
<keyword evidence="8" id="KW-0012">Acyltransferase</keyword>
<gene>
    <name evidence="13" type="ORF">AMJAP_0519</name>
</gene>
<dbReference type="CDD" id="cd00833">
    <property type="entry name" value="PKS"/>
    <property type="match status" value="1"/>
</dbReference>
<dbReference type="InterPro" id="IPR014030">
    <property type="entry name" value="Ketoacyl_synth_N"/>
</dbReference>
<dbReference type="PANTHER" id="PTHR43775:SF37">
    <property type="entry name" value="SI:DKEY-61P9.11"/>
    <property type="match status" value="1"/>
</dbReference>
<dbReference type="InterPro" id="IPR014031">
    <property type="entry name" value="Ketoacyl_synth_C"/>
</dbReference>
<dbReference type="SUPFAM" id="SSF55048">
    <property type="entry name" value="Probable ACP-binding domain of malonyl-CoA ACP transacylase"/>
    <property type="match status" value="1"/>
</dbReference>
<keyword evidence="4" id="KW-0597">Phosphoprotein</keyword>
<dbReference type="InterPro" id="IPR013149">
    <property type="entry name" value="ADH-like_C"/>
</dbReference>
<dbReference type="InterPro" id="IPR049551">
    <property type="entry name" value="PKS_DH_C"/>
</dbReference>
<keyword evidence="14" id="KW-1185">Reference proteome</keyword>
<evidence type="ECO:0000256" key="4">
    <source>
        <dbReference type="ARBA" id="ARBA00022553"/>
    </source>
</evidence>
<dbReference type="Proteomes" id="UP000595663">
    <property type="component" value="Chromosome"/>
</dbReference>
<dbReference type="Gene3D" id="3.90.180.10">
    <property type="entry name" value="Medium-chain alcohol dehydrogenases, catalytic domain"/>
    <property type="match status" value="1"/>
</dbReference>
<dbReference type="InterPro" id="IPR049552">
    <property type="entry name" value="PKS_DH_N"/>
</dbReference>
<dbReference type="CDD" id="cd05195">
    <property type="entry name" value="enoyl_red"/>
    <property type="match status" value="1"/>
</dbReference>
<dbReference type="RefSeq" id="WP_019620703.1">
    <property type="nucleotide sequence ID" value="NZ_AP014545.1"/>
</dbReference>
<feature type="active site" description="Proton acceptor; for dehydratase activity" evidence="9">
    <location>
        <position position="922"/>
    </location>
</feature>
<evidence type="ECO:0000259" key="12">
    <source>
        <dbReference type="PROSITE" id="PS52019"/>
    </source>
</evidence>
<dbReference type="Pfam" id="PF00107">
    <property type="entry name" value="ADH_zinc_N"/>
    <property type="match status" value="1"/>
</dbReference>
<dbReference type="SMART" id="SM00829">
    <property type="entry name" value="PKS_ER"/>
    <property type="match status" value="1"/>
</dbReference>
<dbReference type="Gene3D" id="3.40.47.10">
    <property type="match status" value="1"/>
</dbReference>
<dbReference type="InterPro" id="IPR020841">
    <property type="entry name" value="PKS_Beta-ketoAc_synthase_dom"/>
</dbReference>
<dbReference type="FunFam" id="3.40.50.720:FF:000209">
    <property type="entry name" value="Polyketide synthase Pks12"/>
    <property type="match status" value="1"/>
</dbReference>
<dbReference type="InterPro" id="IPR016035">
    <property type="entry name" value="Acyl_Trfase/lysoPLipase"/>
</dbReference>
<dbReference type="Pfam" id="PF14765">
    <property type="entry name" value="PS-DH"/>
    <property type="match status" value="1"/>
</dbReference>
<dbReference type="InterPro" id="IPR014043">
    <property type="entry name" value="Acyl_transferase_dom"/>
</dbReference>
<accession>A0A7R6P945</accession>
<dbReference type="Gene3D" id="1.10.1200.10">
    <property type="entry name" value="ACP-like"/>
    <property type="match status" value="1"/>
</dbReference>
<dbReference type="SMART" id="SM00827">
    <property type="entry name" value="PKS_AT"/>
    <property type="match status" value="1"/>
</dbReference>
<dbReference type="SMART" id="SM00826">
    <property type="entry name" value="PKS_DH"/>
    <property type="match status" value="1"/>
</dbReference>
<dbReference type="InterPro" id="IPR001227">
    <property type="entry name" value="Ac_transferase_dom_sf"/>
</dbReference>
<evidence type="ECO:0000256" key="2">
    <source>
        <dbReference type="ARBA" id="ARBA00006484"/>
    </source>
</evidence>
<sequence>MDRRVALVGYSFRLPQTTLNTFWQDLVNEKDLITEVEPSRWSFDNHLHPDQSHPGTSYTFKAGSLGDISGFDADFFGISPREAAVIDPQQRYLLEMSWEAIEHAGIKPSSLKRSNCGVYLGISSLDYGNRMSDDLSCINASTATGNTTSIASNRLSYSFDLTGPSISMDTACSSSMVAFHQACQSILSGEVSTALTGGISLHLHPFGFIIFSKATMLSPDGRCKVFDESANGYVRSEGGGIFLLKDYDQAVKDGDTIHAIVAASSVNTDGYKSGITIPSCHSQARLMEQTCVKAGISADDIDYLEAHGTGTPVGDPIETRAIGNALGKKRQTPLPIGSVKSNLGHLEPASGVASLIKALLIIKHRAVPATISMKTPNPNIKFDDWNIQVVDKLLPLKQDGIINIGVNSFGFGGANAHVILQSAPDRHSITTQPPTLEKILPIIISGRTENALKANAANLSRYLKDEKGTSFYDIAWNYNYRKERHSDTALLFAKSADEACTKLTDFINSTDQPAETQVLTGNGLEETKGAVFVYSGNGCQWETMGKALLESSETFRLAVTEVNELFSQHAEFSLLEEIKGHNGADRFEYTEIAQPALFAIQVGITEYLKHQGIRPVAVLGHSVGEVAAAWASGALTLADAVKVIYFRSLLQGLTKGTGAMTAAGLSQEQTETLLQEPCFNKISLAGVNSYKGVTLAGDSKQLTELEDRLQQESVFNIRLPLDYAFHSSAMNSIESELLTTLADLKPSSTNIPFISTVTGSVLQGNALDCNYWWQNIRKPVLFCQALDTVIEDGQNCFIEIGAHPVLRTYLNDQIRHNSITARVIPTLSRSLGSLDELQKCTASIIMAGASDLKQWFPISGNRLELPTYAFQHERHWHPTTVESHKLLQRPSVHPLLGAELPFQSQLWENQIDTVRFPWLADHKVGESVVFPGAGFVEIALKASTYFTSAEAIEIEELEILAPLILEQSHSKVIQTKTNPLTGDIFLSSRTHTQSEEWTPNCKARVSHQSTGITLKRQSPEIPTREHDFNHEFHLALTKKAGLQYGPAFSAVESGWNDGDQVLAQFSCPDCIHQDIDNFILHPGILDSGIQLVVHFLKSELEHTNGTAFIPVRVGRITTQLDAKSQPTLARLKLLRKSPHSLLIEMELFDDQGICIAVLEDIRFKSVRLHKSEHNRLAFLNYHLTPINSAISNTTSLNSQLQKLILTSGVQHISEASRFHDEVEPLLESFIVHTLLETVQQVQKSLGHINDCALEAFQLQHPDRIKLFKRVLELATDAQLISRQDSNYQINQDWQNPEIDSRLIWNTLVREYPDYFSLINLAGHTSLTLPDKILNITNRSSIEPEETYSRIFRDLSNQTCYSYIATSLNELLAQQEKSLLPGERLQVLEVASNRVHFGHGICNQIDFGICDYSFASHNPSAIENFNHLKERYPFTECLELENTDTATANTVNPSFQLVVISFDSYRVQDNLSLLKQISPLLAEGASLLIYGMKPIFWLDLCFGDNPDWWSAEQTSQASSDQWKATLEQLRFCNLTTLSDDLPDSGFYLISATQPDNLQDEPVTNKEARWLVVSSNSEKEQRLIDQWVNANIPLTVIQSANRSSLEQQLRILSDNGTPVTDVIDMHLFGSNADPLQNQTSRCACATELTMAIEQSASTADLWLLTEGVGSTLPSDQPIQWNEAQLVPSDSALWGFGRTLMNESLNHQVRLVDLPLGFCKPAITTLTDILCSEPVEHELFITPQGTLFAPRLRFEEEPGTTELQVNDETISLGFELPGQLRNLEWQAKPSELIADQEIEIEVMATGLNFRDIMYALGMLSDEAIENGFAGASLGLEFSGRVTKTGKLVSEFSEGDSVVGFGSACFSNRIIATKSSIAPMPEGLSFEGAATIPTTFLTVYYALHHLARLQPGERVLIHGAAGGVGIAAIQIAQWLGADIYATVGSDEKRAFIELLGVNPQQIYNSRALTFGEEILLNSDDGKGVDVVLNSLSGEAINQNLRVLKPFGRFLELGKRDFYENTHIGLRPFRNNISYFGIDADQLQQELPELSAKLFSELMELFRNGTLFPLPYTQFNAHQVVDAFRYMQQAKQIGKVIVTYDQGLNADQRTIKKAQTKSLQLCPDSTYLVTGGLGGFGLKTAQWLVRKGAQHLLLVSRRGAKSEEAQAFLKQCEIDNIFVRAEACDVSNREALSNIINLCGSELPPLKGVIHAATVINDNFIRNLDQEQIKHSLAAKLSGAQYLDELTRSLDLDIFVLFSSVTTLIGNPGQAAYVAANHWLEALSTTRYNLDLPATCVRWGAIDDVGFLARNEEIKNALQNRLGGTALNSEAGLSILEQMIVNNCQPLGVMELDWHSLSKFLPTSAHKKFREISLVAGENEQSDEDTLDLEAMMRDMTEAEFHTTILDILTSELSEILMIPAAKLDPNKSIYDMGMDSLMGVELMTALEARMGIQVPVMALTETPMLSQLTSKIISLVKQDDTEAKQSQDTLSIQHLAAQHGETAAADISEEIISAVNLKNGHQRIDNK</sequence>
<keyword evidence="5" id="KW-0808">Transferase</keyword>
<dbReference type="GO" id="GO:0006633">
    <property type="term" value="P:fatty acid biosynthetic process"/>
    <property type="evidence" value="ECO:0007669"/>
    <property type="project" value="UniProtKB-UniPathway"/>
</dbReference>
<dbReference type="InterPro" id="IPR049900">
    <property type="entry name" value="PKS_mFAS_DH"/>
</dbReference>
<dbReference type="PROSITE" id="PS00606">
    <property type="entry name" value="KS3_1"/>
    <property type="match status" value="1"/>
</dbReference>
<proteinExistence type="inferred from homology"/>
<dbReference type="EMBL" id="AP014545">
    <property type="protein sequence ID" value="BBB25118.1"/>
    <property type="molecule type" value="Genomic_DNA"/>
</dbReference>
<dbReference type="InterPro" id="IPR042104">
    <property type="entry name" value="PKS_dehydratase_sf"/>
</dbReference>
<dbReference type="SUPFAM" id="SSF51735">
    <property type="entry name" value="NAD(P)-binding Rossmann-fold domains"/>
    <property type="match status" value="3"/>
</dbReference>
<keyword evidence="6" id="KW-0521">NADP</keyword>
<dbReference type="InterPro" id="IPR020807">
    <property type="entry name" value="PKS_DH"/>
</dbReference>
<protein>
    <submittedName>
        <fullName evidence="13">Polyketide synthase</fullName>
    </submittedName>
</protein>
<dbReference type="InterPro" id="IPR020843">
    <property type="entry name" value="ER"/>
</dbReference>
<keyword evidence="7" id="KW-0511">Multifunctional enzyme</keyword>
<dbReference type="Pfam" id="PF02801">
    <property type="entry name" value="Ketoacyl-synt_C"/>
    <property type="match status" value="1"/>
</dbReference>
<dbReference type="InterPro" id="IPR018201">
    <property type="entry name" value="Ketoacyl_synth_AS"/>
</dbReference>
<evidence type="ECO:0000313" key="13">
    <source>
        <dbReference type="EMBL" id="BBB25118.1"/>
    </source>
</evidence>
<dbReference type="GO" id="GO:0016491">
    <property type="term" value="F:oxidoreductase activity"/>
    <property type="evidence" value="ECO:0007669"/>
    <property type="project" value="InterPro"/>
</dbReference>
<dbReference type="Gene3D" id="3.10.129.110">
    <property type="entry name" value="Polyketide synthase dehydratase"/>
    <property type="match status" value="1"/>
</dbReference>
<dbReference type="SUPFAM" id="SSF47336">
    <property type="entry name" value="ACP-like"/>
    <property type="match status" value="1"/>
</dbReference>
<dbReference type="SUPFAM" id="SSF53901">
    <property type="entry name" value="Thiolase-like"/>
    <property type="match status" value="1"/>
</dbReference>
<dbReference type="InterPro" id="IPR016039">
    <property type="entry name" value="Thiolase-like"/>
</dbReference>
<comment type="pathway">
    <text evidence="1">Lipid metabolism; fatty acid biosynthesis.</text>
</comment>
<keyword evidence="3" id="KW-0596">Phosphopantetheine</keyword>
<dbReference type="Pfam" id="PF00698">
    <property type="entry name" value="Acyl_transf_1"/>
    <property type="match status" value="1"/>
</dbReference>
<feature type="domain" description="Carrier" evidence="10">
    <location>
        <begin position="2395"/>
        <end position="2472"/>
    </location>
</feature>
<comment type="similarity">
    <text evidence="2">Belongs to the short-chain dehydrogenases/reductases (SDR) family.</text>
</comment>
<evidence type="ECO:0000256" key="8">
    <source>
        <dbReference type="ARBA" id="ARBA00023315"/>
    </source>
</evidence>
<evidence type="ECO:0000313" key="14">
    <source>
        <dbReference type="Proteomes" id="UP000595663"/>
    </source>
</evidence>
<dbReference type="InterPro" id="IPR011032">
    <property type="entry name" value="GroES-like_sf"/>
</dbReference>
<dbReference type="InterPro" id="IPR009081">
    <property type="entry name" value="PP-bd_ACP"/>
</dbReference>
<feature type="region of interest" description="C-terminal hotdog fold" evidence="9">
    <location>
        <begin position="1025"/>
        <end position="1172"/>
    </location>
</feature>
<dbReference type="InterPro" id="IPR032821">
    <property type="entry name" value="PKS_assoc"/>
</dbReference>
<dbReference type="GO" id="GO:0004315">
    <property type="term" value="F:3-oxoacyl-[acyl-carrier-protein] synthase activity"/>
    <property type="evidence" value="ECO:0007669"/>
    <property type="project" value="InterPro"/>
</dbReference>
<dbReference type="InterPro" id="IPR013968">
    <property type="entry name" value="PKS_KR"/>
</dbReference>
<dbReference type="Gene3D" id="3.40.50.720">
    <property type="entry name" value="NAD(P)-binding Rossmann-like Domain"/>
    <property type="match status" value="3"/>
</dbReference>
<dbReference type="Pfam" id="PF00550">
    <property type="entry name" value="PP-binding"/>
    <property type="match status" value="1"/>
</dbReference>
<dbReference type="GO" id="GO:0031177">
    <property type="term" value="F:phosphopantetheine binding"/>
    <property type="evidence" value="ECO:0007669"/>
    <property type="project" value="InterPro"/>
</dbReference>